<evidence type="ECO:0000313" key="8">
    <source>
        <dbReference type="Proteomes" id="UP000224006"/>
    </source>
</evidence>
<keyword evidence="8" id="KW-1185">Reference proteome</keyword>
<gene>
    <name evidence="7" type="ORF">BESB_078380</name>
</gene>
<organism evidence="7 8">
    <name type="scientific">Besnoitia besnoiti</name>
    <name type="common">Apicomplexan protozoan</name>
    <dbReference type="NCBI Taxonomy" id="94643"/>
    <lineage>
        <taxon>Eukaryota</taxon>
        <taxon>Sar</taxon>
        <taxon>Alveolata</taxon>
        <taxon>Apicomplexa</taxon>
        <taxon>Conoidasida</taxon>
        <taxon>Coccidia</taxon>
        <taxon>Eucoccidiorida</taxon>
        <taxon>Eimeriorina</taxon>
        <taxon>Sarcocystidae</taxon>
        <taxon>Besnoitia</taxon>
    </lineage>
</organism>
<dbReference type="Proteomes" id="UP000224006">
    <property type="component" value="Chromosome VII"/>
</dbReference>
<dbReference type="VEuPathDB" id="ToxoDB:BESB_078380"/>
<feature type="coiled-coil region" evidence="4">
    <location>
        <begin position="335"/>
        <end position="373"/>
    </location>
</feature>
<evidence type="ECO:0000256" key="2">
    <source>
        <dbReference type="ARBA" id="ARBA00005904"/>
    </source>
</evidence>
<dbReference type="AlphaFoldDB" id="A0A2A9ME10"/>
<dbReference type="GO" id="GO:0003677">
    <property type="term" value="F:DNA binding"/>
    <property type="evidence" value="ECO:0007669"/>
    <property type="project" value="TreeGrafter"/>
</dbReference>
<evidence type="ECO:0000256" key="4">
    <source>
        <dbReference type="SAM" id="Coils"/>
    </source>
</evidence>
<evidence type="ECO:0000256" key="5">
    <source>
        <dbReference type="SAM" id="MobiDB-lite"/>
    </source>
</evidence>
<dbReference type="Pfam" id="PF04935">
    <property type="entry name" value="SURF6"/>
    <property type="match status" value="1"/>
</dbReference>
<dbReference type="GO" id="GO:0042274">
    <property type="term" value="P:ribosomal small subunit biogenesis"/>
    <property type="evidence" value="ECO:0007669"/>
    <property type="project" value="TreeGrafter"/>
</dbReference>
<evidence type="ECO:0000256" key="3">
    <source>
        <dbReference type="ARBA" id="ARBA00023242"/>
    </source>
</evidence>
<dbReference type="InterPro" id="IPR007019">
    <property type="entry name" value="SURF6"/>
</dbReference>
<accession>A0A2A9ME10</accession>
<feature type="compositionally biased region" description="Polar residues" evidence="5">
    <location>
        <begin position="181"/>
        <end position="190"/>
    </location>
</feature>
<feature type="region of interest" description="Disordered" evidence="5">
    <location>
        <begin position="1"/>
        <end position="49"/>
    </location>
</feature>
<reference evidence="7 8" key="1">
    <citation type="submission" date="2017-09" db="EMBL/GenBank/DDBJ databases">
        <title>Genome sequencing of Besnoitia besnoiti strain Bb-Ger1.</title>
        <authorList>
            <person name="Schares G."/>
            <person name="Venepally P."/>
            <person name="Lorenzi H.A."/>
        </authorList>
    </citation>
    <scope>NUCLEOTIDE SEQUENCE [LARGE SCALE GENOMIC DNA]</scope>
    <source>
        <strain evidence="7 8">Bb-Ger1</strain>
    </source>
</reference>
<sequence>MAAEAWSPVAGRVRVKREQAEERAPANGAASPSAQSCPGAGAAEPQQSCRRRRIRELAVHFGGELDELLAMVPFSALCSGEEEAEPVANEQPEPQNKADAAARSRGKQKKQLRQKRYHPRVLTTTPLRLQAHVAAEEERSRKRQGPRPSLAHGQPKHAGRAHASSGAVKPEKGDAVGGAANSRTELQQRLQAKIEALRRVKKEGKRERKNQRKKGQNEQAKSPKAHASEHQAQGGRGDSTEASKNKPGRRDGEADAGDYFEYGAVTCPRDRLEAPQANRSGSKKRKLRRAMKEIEANREVLQKCQSAAERQQMQLQQSMAKAMKKLDGEKVMDDMQRLKKKQKLLDKKKEKAAEQWQNRLKEAREKQRDAVEVSEEFASSINYTRERRGKN</sequence>
<keyword evidence="4" id="KW-0175">Coiled coil</keyword>
<dbReference type="PANTHER" id="PTHR14369:SF0">
    <property type="entry name" value="SURFEIT LOCUS PROTEIN 6"/>
    <property type="match status" value="1"/>
</dbReference>
<dbReference type="EMBL" id="NWUJ01000008">
    <property type="protein sequence ID" value="PFH33622.1"/>
    <property type="molecule type" value="Genomic_DNA"/>
</dbReference>
<dbReference type="InterPro" id="IPR029190">
    <property type="entry name" value="Rrp14/SURF6_C"/>
</dbReference>
<feature type="compositionally biased region" description="Basic and acidic residues" evidence="5">
    <location>
        <begin position="238"/>
        <end position="253"/>
    </location>
</feature>
<proteinExistence type="inferred from homology"/>
<comment type="caution">
    <text evidence="7">The sequence shown here is derived from an EMBL/GenBank/DDBJ whole genome shotgun (WGS) entry which is preliminary data.</text>
</comment>
<feature type="domain" description="Ribosomal RNA-processing protein 14/surfeit locus protein 6 C-terminal" evidence="6">
    <location>
        <begin position="194"/>
        <end position="369"/>
    </location>
</feature>
<dbReference type="KEGG" id="bbes:BESB_078380"/>
<comment type="similarity">
    <text evidence="2">Belongs to the SURF6 family.</text>
</comment>
<name>A0A2A9ME10_BESBE</name>
<feature type="compositionally biased region" description="Basic residues" evidence="5">
    <location>
        <begin position="199"/>
        <end position="214"/>
    </location>
</feature>
<evidence type="ECO:0000259" key="6">
    <source>
        <dbReference type="Pfam" id="PF04935"/>
    </source>
</evidence>
<feature type="compositionally biased region" description="Basic residues" evidence="5">
    <location>
        <begin position="104"/>
        <end position="119"/>
    </location>
</feature>
<dbReference type="GeneID" id="40312765"/>
<dbReference type="GO" id="GO:0005730">
    <property type="term" value="C:nucleolus"/>
    <property type="evidence" value="ECO:0007669"/>
    <property type="project" value="TreeGrafter"/>
</dbReference>
<evidence type="ECO:0000256" key="1">
    <source>
        <dbReference type="ARBA" id="ARBA00004123"/>
    </source>
</evidence>
<dbReference type="GO" id="GO:0003723">
    <property type="term" value="F:RNA binding"/>
    <property type="evidence" value="ECO:0007669"/>
    <property type="project" value="TreeGrafter"/>
</dbReference>
<dbReference type="PANTHER" id="PTHR14369">
    <property type="entry name" value="SURFEIT LOCUS PROTEIN 6"/>
    <property type="match status" value="1"/>
</dbReference>
<keyword evidence="3" id="KW-0539">Nucleus</keyword>
<dbReference type="RefSeq" id="XP_029217631.1">
    <property type="nucleotide sequence ID" value="XM_029366200.1"/>
</dbReference>
<comment type="subcellular location">
    <subcellularLocation>
        <location evidence="1">Nucleus</location>
    </subcellularLocation>
</comment>
<protein>
    <recommendedName>
        <fullName evidence="6">Ribosomal RNA-processing protein 14/surfeit locus protein 6 C-terminal domain-containing protein</fullName>
    </recommendedName>
</protein>
<dbReference type="OrthoDB" id="331777at2759"/>
<feature type="region of interest" description="Disordered" evidence="5">
    <location>
        <begin position="80"/>
        <end position="289"/>
    </location>
</feature>
<evidence type="ECO:0000313" key="7">
    <source>
        <dbReference type="EMBL" id="PFH33622.1"/>
    </source>
</evidence>
<dbReference type="GO" id="GO:0042273">
    <property type="term" value="P:ribosomal large subunit biogenesis"/>
    <property type="evidence" value="ECO:0007669"/>
    <property type="project" value="TreeGrafter"/>
</dbReference>